<evidence type="ECO:0000256" key="3">
    <source>
        <dbReference type="ARBA" id="ARBA00022844"/>
    </source>
</evidence>
<sequence length="846" mass="91902">MAEAPKPQRVRRRKNAGLTSAAPTADVAPSGTNPQGTRPRRRNRRRRARVPRQLVAGEVVVSRPWRGRGRLTRAIKNELKREGLKGPKVSVQQKISATFGMVRPNTSGNVELELNFFLHPSLAKEANDGTAFGPLQALAAQYSLWKIKNLAVRFTPMVGASAVSGTVIRASLNLSQSPGVSNWSGLGARMHIDMHPGQTATFYLRGDQLAGPRDGGWWFTDTNEEGSQSAGPIIEVHTMGETKSTFQTDRDWTGPLFLVEGIGTWQFANYNVKPALGTLERREGAATVSIKANSSQPITMTMDSASAVAQFMDMADPDVAPAAVPSPGVSVGETIFQIVDVGATVAQSFAPAPFGWLIKGGWWFVKKLLGRARDGTSEFVVYASLQDAQNNKPAIASESLTGTTPKVSDLMVTQINTPNVGPNPYTTGVPRAGPQIMRPGTHFRVSSQMLSELFIRVPRNNDGTNIISVPVSAIPGVLREYGTGTIVDSLPSADSPNKFYFIQTPWWIGKPNKYPGNLLPSGSIPDTEYLPNNDKGGYLNSLYKLINPIFTDQSGDFDFLEPEGNDDGVLFFAHDNFGGGALKDNVWVPGHGQGKIDPLNFYRPYGRVVATAKIHSGTTPVLDMILTLIKVTKNWKHGYDNVKNMFIVLGDNAANVAFAKAPYANSGQTTTWQILEGEVLAGTYMLGISYTNAAGTANGVDIPTFLIPKKYSRVESNVSPIFPYNLCGQMLPATSVSSVLDYVEFHPPSREFIEQLRGLGISIPSAPFPSEVSGESGPSMGGEGVEDPFPCILPPVPECEDNDSDEDDSSHSGDSLENFFLDLSNEMINLPRRWLKDPEFSRFMDM</sequence>
<feature type="compositionally biased region" description="Acidic residues" evidence="4">
    <location>
        <begin position="798"/>
        <end position="808"/>
    </location>
</feature>
<keyword evidence="2" id="KW-0167">Capsid protein</keyword>
<comment type="subcellular location">
    <subcellularLocation>
        <location evidence="1">Virion</location>
    </subcellularLocation>
</comment>
<name>A0AA49EBB5_9VIRU</name>
<dbReference type="InterPro" id="IPR029053">
    <property type="entry name" value="Viral_coat"/>
</dbReference>
<feature type="region of interest" description="Disordered" evidence="4">
    <location>
        <begin position="1"/>
        <end position="51"/>
    </location>
</feature>
<protein>
    <submittedName>
        <fullName evidence="6">Capsid protein</fullName>
    </submittedName>
</protein>
<evidence type="ECO:0000256" key="2">
    <source>
        <dbReference type="ARBA" id="ARBA00022561"/>
    </source>
</evidence>
<dbReference type="EMBL" id="OP589979">
    <property type="protein sequence ID" value="WBM84735.1"/>
    <property type="molecule type" value="Genomic_RNA"/>
</dbReference>
<evidence type="ECO:0000313" key="6">
    <source>
        <dbReference type="EMBL" id="WBM84735.1"/>
    </source>
</evidence>
<dbReference type="Pfam" id="PF03115">
    <property type="entry name" value="Astro_capsid_N"/>
    <property type="match status" value="1"/>
</dbReference>
<accession>A0AA49EBB5</accession>
<feature type="region of interest" description="Disordered" evidence="4">
    <location>
        <begin position="770"/>
        <end position="816"/>
    </location>
</feature>
<reference evidence="6" key="1">
    <citation type="journal article" date="2023" name="Virology">
        <title>Gammaretroviruses, novel viruses and pathogenic bacteria in Australian bats with neurological signs, pneumonia and skin lesions.</title>
        <authorList>
            <person name="Van Brussel K."/>
            <person name="Mahar J.E."/>
            <person name="Hall J."/>
            <person name="Bender H."/>
            <person name="Ortiz-Baez A.S."/>
            <person name="Chang W.S."/>
            <person name="Holmes E.C."/>
            <person name="Rose K."/>
        </authorList>
    </citation>
    <scope>NUCLEOTIDE SEQUENCE</scope>
    <source>
        <strain evidence="6">EBW/Sk/3</strain>
    </source>
</reference>
<evidence type="ECO:0000256" key="4">
    <source>
        <dbReference type="SAM" id="MobiDB-lite"/>
    </source>
</evidence>
<feature type="compositionally biased region" description="Basic residues" evidence="4">
    <location>
        <begin position="38"/>
        <end position="50"/>
    </location>
</feature>
<dbReference type="InterPro" id="IPR004337">
    <property type="entry name" value="Astro_capsid_N"/>
</dbReference>
<evidence type="ECO:0000256" key="1">
    <source>
        <dbReference type="ARBA" id="ARBA00004328"/>
    </source>
</evidence>
<dbReference type="GO" id="GO:0019028">
    <property type="term" value="C:viral capsid"/>
    <property type="evidence" value="ECO:0007669"/>
    <property type="project" value="UniProtKB-KW"/>
</dbReference>
<dbReference type="Gene3D" id="2.60.120.20">
    <property type="match status" value="1"/>
</dbReference>
<organism evidence="6">
    <name type="scientific">Bat astrovirus 4</name>
    <dbReference type="NCBI Taxonomy" id="3003852"/>
    <lineage>
        <taxon>Viruses</taxon>
        <taxon>Riboviria</taxon>
        <taxon>Orthornavirae</taxon>
        <taxon>Pisuviricota</taxon>
        <taxon>Stelpaviricetes</taxon>
        <taxon>Stellavirales</taxon>
        <taxon>Astroviridae</taxon>
    </lineage>
</organism>
<proteinExistence type="predicted"/>
<feature type="domain" description="Astrovirus capsid protein inner core" evidence="5">
    <location>
        <begin position="74"/>
        <end position="270"/>
    </location>
</feature>
<keyword evidence="3" id="KW-0946">Virion</keyword>
<evidence type="ECO:0000259" key="5">
    <source>
        <dbReference type="Pfam" id="PF03115"/>
    </source>
</evidence>